<accession>E8UZM4</accession>
<dbReference type="HOGENOM" id="CLU_3174195_0_0_0"/>
<dbReference type="EMBL" id="CP002467">
    <property type="protein sequence ID" value="ADV84367.1"/>
    <property type="molecule type" value="Genomic_DNA"/>
</dbReference>
<proteinExistence type="predicted"/>
<gene>
    <name evidence="1" type="ordered locus">AciPR4_3614</name>
</gene>
<reference evidence="1 2" key="1">
    <citation type="journal article" date="2012" name="Stand. Genomic Sci.">
        <title>Complete genome sequence of Terriglobus saanensis type strain SP1PR4(T), an Acidobacteria from tundra soil.</title>
        <authorList>
            <person name="Rawat S.R."/>
            <person name="Mannisto M.K."/>
            <person name="Starovoytov V."/>
            <person name="Goodwin L."/>
            <person name="Nolan M."/>
            <person name="Hauser L."/>
            <person name="Land M."/>
            <person name="Davenport K.W."/>
            <person name="Woyke T."/>
            <person name="Haggblom M.M."/>
        </authorList>
    </citation>
    <scope>NUCLEOTIDE SEQUENCE</scope>
    <source>
        <strain evidence="2">ATCC BAA-1853 / DSM 23119 / SP1PR4</strain>
    </source>
</reference>
<dbReference type="KEGG" id="tsa:AciPR4_3614"/>
<evidence type="ECO:0000313" key="1">
    <source>
        <dbReference type="EMBL" id="ADV84367.1"/>
    </source>
</evidence>
<sequence length="47" mass="5253">MLYLLVACVLGFLALCLIPVGQNRFTKYGERTPNSYTPDSQLLNSMT</sequence>
<dbReference type="Proteomes" id="UP000006844">
    <property type="component" value="Chromosome"/>
</dbReference>
<dbReference type="AlphaFoldDB" id="E8UZM4"/>
<keyword evidence="2" id="KW-1185">Reference proteome</keyword>
<protein>
    <submittedName>
        <fullName evidence="1">Uncharacterized protein</fullName>
    </submittedName>
</protein>
<name>E8UZM4_TERSS</name>
<evidence type="ECO:0000313" key="2">
    <source>
        <dbReference type="Proteomes" id="UP000006844"/>
    </source>
</evidence>
<organism evidence="1 2">
    <name type="scientific">Terriglobus saanensis (strain ATCC BAA-1853 / DSM 23119 / SP1PR4)</name>
    <dbReference type="NCBI Taxonomy" id="401053"/>
    <lineage>
        <taxon>Bacteria</taxon>
        <taxon>Pseudomonadati</taxon>
        <taxon>Acidobacteriota</taxon>
        <taxon>Terriglobia</taxon>
        <taxon>Terriglobales</taxon>
        <taxon>Acidobacteriaceae</taxon>
        <taxon>Terriglobus</taxon>
    </lineage>
</organism>